<dbReference type="RefSeq" id="WP_105530780.1">
    <property type="nucleotide sequence ID" value="NZ_PUGF01000003.1"/>
</dbReference>
<dbReference type="InterPro" id="IPR052196">
    <property type="entry name" value="Bact_Kbp"/>
</dbReference>
<evidence type="ECO:0000259" key="2">
    <source>
        <dbReference type="PROSITE" id="PS51782"/>
    </source>
</evidence>
<gene>
    <name evidence="3" type="ORF">S2091_1101</name>
</gene>
<dbReference type="PROSITE" id="PS51782">
    <property type="entry name" value="LYSM"/>
    <property type="match status" value="1"/>
</dbReference>
<organism evidence="3 4">
    <name type="scientific">Solimicrobium silvestre</name>
    <dbReference type="NCBI Taxonomy" id="2099400"/>
    <lineage>
        <taxon>Bacteria</taxon>
        <taxon>Pseudomonadati</taxon>
        <taxon>Pseudomonadota</taxon>
        <taxon>Betaproteobacteria</taxon>
        <taxon>Burkholderiales</taxon>
        <taxon>Oxalobacteraceae</taxon>
        <taxon>Solimicrobium</taxon>
    </lineage>
</organism>
<dbReference type="CDD" id="cd00118">
    <property type="entry name" value="LysM"/>
    <property type="match status" value="1"/>
</dbReference>
<feature type="signal peptide" evidence="1">
    <location>
        <begin position="1"/>
        <end position="19"/>
    </location>
</feature>
<dbReference type="InterPro" id="IPR036779">
    <property type="entry name" value="LysM_dom_sf"/>
</dbReference>
<keyword evidence="1" id="KW-0732">Signal</keyword>
<name>A0A2S9H3D8_9BURK</name>
<dbReference type="EMBL" id="PUGF01000003">
    <property type="protein sequence ID" value="PRC94480.1"/>
    <property type="molecule type" value="Genomic_DNA"/>
</dbReference>
<dbReference type="InterPro" id="IPR018392">
    <property type="entry name" value="LysM"/>
</dbReference>
<dbReference type="PANTHER" id="PTHR34700">
    <property type="entry name" value="POTASSIUM BINDING PROTEIN KBP"/>
    <property type="match status" value="1"/>
</dbReference>
<evidence type="ECO:0000313" key="3">
    <source>
        <dbReference type="EMBL" id="PRC94480.1"/>
    </source>
</evidence>
<keyword evidence="4" id="KW-1185">Reference proteome</keyword>
<feature type="chain" id="PRO_5015454816" evidence="1">
    <location>
        <begin position="20"/>
        <end position="362"/>
    </location>
</feature>
<evidence type="ECO:0000313" key="4">
    <source>
        <dbReference type="Proteomes" id="UP000237839"/>
    </source>
</evidence>
<protein>
    <submittedName>
        <fullName evidence="3">LysM domain</fullName>
    </submittedName>
</protein>
<dbReference type="AlphaFoldDB" id="A0A2S9H3D8"/>
<sequence length="362" mass="39713">MKKFSTIALLLALSSSVFAADEMNAPQTQCAFLPNAPDQHLVVKGDTLWGISQMFLEHAWCWPQVWGMNREDIKNPHWIYPGQIVYFDRAAGRLRLGQPAGGGGSDTSPGNIPTVRLSPQIRGENLASNAITTIPSNVIEPFLSQPLILEENELKDTPRIVSAQQGHVNAGKSEKVYAMGDLHGGSFFQVYRPSTPLKDPETNKIIGYESAYLGTLKLTREGKTDNEAHTFLVTTSKEEMTVGDRLLPVPNSEMANYVPHPPSADVNARIVSIYGGVAQAGQNQTISINRGSKDGIDIGTVLQLYRLGDIIADKTKSKSVIKLPDEQYGTLFIYRVFKNISYGLIMQVTDSAQVGDIVRKPE</sequence>
<dbReference type="OrthoDB" id="9765158at2"/>
<dbReference type="Proteomes" id="UP000237839">
    <property type="component" value="Unassembled WGS sequence"/>
</dbReference>
<dbReference type="PANTHER" id="PTHR34700:SF4">
    <property type="entry name" value="PHAGE-LIKE ELEMENT PBSX PROTEIN XKDP"/>
    <property type="match status" value="1"/>
</dbReference>
<dbReference type="Gene3D" id="3.10.350.10">
    <property type="entry name" value="LysM domain"/>
    <property type="match status" value="1"/>
</dbReference>
<comment type="caution">
    <text evidence="3">The sequence shown here is derived from an EMBL/GenBank/DDBJ whole genome shotgun (WGS) entry which is preliminary data.</text>
</comment>
<dbReference type="SUPFAM" id="SSF54106">
    <property type="entry name" value="LysM domain"/>
    <property type="match status" value="1"/>
</dbReference>
<accession>A0A2S9H3D8</accession>
<proteinExistence type="predicted"/>
<evidence type="ECO:0000256" key="1">
    <source>
        <dbReference type="SAM" id="SignalP"/>
    </source>
</evidence>
<dbReference type="Pfam" id="PF01476">
    <property type="entry name" value="LysM"/>
    <property type="match status" value="1"/>
</dbReference>
<reference evidence="3 4" key="1">
    <citation type="submission" date="2018-02" db="EMBL/GenBank/DDBJ databases">
        <title>Solimicrobium silvestre gen. nov., sp. nov., isolated from alpine forest soil.</title>
        <authorList>
            <person name="Margesin R."/>
            <person name="Albuquerque L."/>
            <person name="Zhang D.-C."/>
            <person name="Froufe H.J.C."/>
            <person name="Severino R."/>
            <person name="Roxo I."/>
            <person name="Egas C."/>
            <person name="Da Costa M.S."/>
        </authorList>
    </citation>
    <scope>NUCLEOTIDE SEQUENCE [LARGE SCALE GENOMIC DNA]</scope>
    <source>
        <strain evidence="3 4">S20-91</strain>
    </source>
</reference>
<feature type="domain" description="LysM" evidence="2">
    <location>
        <begin position="38"/>
        <end position="87"/>
    </location>
</feature>